<proteinExistence type="predicted"/>
<evidence type="ECO:0000313" key="6">
    <source>
        <dbReference type="RefSeq" id="XP_020089422.1"/>
    </source>
</evidence>
<dbReference type="RefSeq" id="XP_020089423.1">
    <property type="nucleotide sequence ID" value="XM_020233834.1"/>
</dbReference>
<dbReference type="Proteomes" id="UP000515123">
    <property type="component" value="Linkage group 5"/>
</dbReference>
<dbReference type="RefSeq" id="XP_020089426.1">
    <property type="nucleotide sequence ID" value="XM_020233837.1"/>
</dbReference>
<protein>
    <submittedName>
        <fullName evidence="6 7">Uncharacterized protein LOC109710987</fullName>
    </submittedName>
</protein>
<keyword evidence="5" id="KW-1185">Reference proteome</keyword>
<dbReference type="PROSITE" id="PS50005">
    <property type="entry name" value="TPR"/>
    <property type="match status" value="1"/>
</dbReference>
<organism evidence="11">
    <name type="scientific">Ananas comosus</name>
    <name type="common">Pineapple</name>
    <name type="synonym">Ananas ananas</name>
    <dbReference type="NCBI Taxonomy" id="4615"/>
    <lineage>
        <taxon>Eukaryota</taxon>
        <taxon>Viridiplantae</taxon>
        <taxon>Streptophyta</taxon>
        <taxon>Embryophyta</taxon>
        <taxon>Tracheophyta</taxon>
        <taxon>Spermatophyta</taxon>
        <taxon>Magnoliopsida</taxon>
        <taxon>Liliopsida</taxon>
        <taxon>Poales</taxon>
        <taxon>Bromeliaceae</taxon>
        <taxon>Bromelioideae</taxon>
        <taxon>Ananas</taxon>
    </lineage>
</organism>
<reference evidence="6 7" key="2">
    <citation type="submission" date="2025-04" db="UniProtKB">
        <authorList>
            <consortium name="RefSeq"/>
        </authorList>
    </citation>
    <scope>IDENTIFICATION</scope>
    <source>
        <tissue evidence="6 7">Leaf</tissue>
    </source>
</reference>
<feature type="transmembrane region" description="Helical" evidence="4">
    <location>
        <begin position="6"/>
        <end position="28"/>
    </location>
</feature>
<evidence type="ECO:0000313" key="7">
    <source>
        <dbReference type="RefSeq" id="XP_020089423.1"/>
    </source>
</evidence>
<keyword evidence="4" id="KW-0472">Membrane</keyword>
<evidence type="ECO:0000313" key="10">
    <source>
        <dbReference type="RefSeq" id="XP_020089427.1"/>
    </source>
</evidence>
<keyword evidence="4" id="KW-1133">Transmembrane helix</keyword>
<name>A0A6P5F7G6_ANACO</name>
<keyword evidence="1" id="KW-0677">Repeat</keyword>
<evidence type="ECO:0000256" key="1">
    <source>
        <dbReference type="ARBA" id="ARBA00022737"/>
    </source>
</evidence>
<evidence type="ECO:0000313" key="8">
    <source>
        <dbReference type="RefSeq" id="XP_020089425.1"/>
    </source>
</evidence>
<dbReference type="InterPro" id="IPR011990">
    <property type="entry name" value="TPR-like_helical_dom_sf"/>
</dbReference>
<evidence type="ECO:0000256" key="4">
    <source>
        <dbReference type="SAM" id="Phobius"/>
    </source>
</evidence>
<dbReference type="RefSeq" id="XP_020089422.1">
    <property type="nucleotide sequence ID" value="XM_020233833.1"/>
</dbReference>
<dbReference type="PANTHER" id="PTHR44858:SF1">
    <property type="entry name" value="UDP-N-ACETYLGLUCOSAMINE--PEPTIDE N-ACETYLGLUCOSAMINYLTRANSFERASE SPINDLY-RELATED"/>
    <property type="match status" value="1"/>
</dbReference>
<dbReference type="PANTHER" id="PTHR44858">
    <property type="entry name" value="TETRATRICOPEPTIDE REPEAT PROTEIN 6"/>
    <property type="match status" value="1"/>
</dbReference>
<dbReference type="InterPro" id="IPR019734">
    <property type="entry name" value="TPR_rpt"/>
</dbReference>
<dbReference type="InterPro" id="IPR050498">
    <property type="entry name" value="Ycf3"/>
</dbReference>
<keyword evidence="4" id="KW-0812">Transmembrane</keyword>
<dbReference type="RefSeq" id="XP_020089425.1">
    <property type="nucleotide sequence ID" value="XM_020233836.1"/>
</dbReference>
<dbReference type="AlphaFoldDB" id="A0A6P5F7G6"/>
<dbReference type="RefSeq" id="XP_020089427.1">
    <property type="nucleotide sequence ID" value="XM_020233838.1"/>
</dbReference>
<evidence type="ECO:0000313" key="5">
    <source>
        <dbReference type="Proteomes" id="UP000515123"/>
    </source>
</evidence>
<dbReference type="Gene3D" id="1.25.40.10">
    <property type="entry name" value="Tetratricopeptide repeat domain"/>
    <property type="match status" value="1"/>
</dbReference>
<evidence type="ECO:0000313" key="11">
    <source>
        <dbReference type="RefSeq" id="XP_020089428.1"/>
    </source>
</evidence>
<evidence type="ECO:0000256" key="2">
    <source>
        <dbReference type="ARBA" id="ARBA00022803"/>
    </source>
</evidence>
<dbReference type="RefSeq" id="XP_020089428.1">
    <property type="nucleotide sequence ID" value="XM_020233839.1"/>
</dbReference>
<sequence length="224" mass="23663">MGGDWAAMAIQGAVLFLALAMFLGLHSVPRRALSGLRRRSNSSAQSSRHFFQGAQLLARARSSSSPSSASASALARSAIAEADLAAALDPRDAAPHILKALALDLLGHRLPALRSLDAALTPPAAKSLSPRDRGDALFKRAEIHLALNRRRRLDAALADLLDAVRLSPDNAKAFALLGECYEHKGSPEAARSAFDSAVRIDPSLESARQGLQRLSESRGGDTSS</sequence>
<gene>
    <name evidence="6 7 8 9 10 11" type="primary">LOC109710987</name>
</gene>
<dbReference type="GeneID" id="109710987"/>
<dbReference type="Pfam" id="PF13432">
    <property type="entry name" value="TPR_16"/>
    <property type="match status" value="1"/>
</dbReference>
<dbReference type="OrthoDB" id="1870799at2759"/>
<evidence type="ECO:0000256" key="3">
    <source>
        <dbReference type="PROSITE-ProRule" id="PRU00339"/>
    </source>
</evidence>
<evidence type="ECO:0000313" key="9">
    <source>
        <dbReference type="RefSeq" id="XP_020089426.1"/>
    </source>
</evidence>
<reference evidence="5" key="1">
    <citation type="journal article" date="2015" name="Nat. Genet.">
        <title>The pineapple genome and the evolution of CAM photosynthesis.</title>
        <authorList>
            <person name="Ming R."/>
            <person name="VanBuren R."/>
            <person name="Wai C.M."/>
            <person name="Tang H."/>
            <person name="Schatz M.C."/>
            <person name="Bowers J.E."/>
            <person name="Lyons E."/>
            <person name="Wang M.L."/>
            <person name="Chen J."/>
            <person name="Biggers E."/>
            <person name="Zhang J."/>
            <person name="Huang L."/>
            <person name="Zhang L."/>
            <person name="Miao W."/>
            <person name="Zhang J."/>
            <person name="Ye Z."/>
            <person name="Miao C."/>
            <person name="Lin Z."/>
            <person name="Wang H."/>
            <person name="Zhou H."/>
            <person name="Yim W.C."/>
            <person name="Priest H.D."/>
            <person name="Zheng C."/>
            <person name="Woodhouse M."/>
            <person name="Edger P.P."/>
            <person name="Guyot R."/>
            <person name="Guo H.B."/>
            <person name="Guo H."/>
            <person name="Zheng G."/>
            <person name="Singh R."/>
            <person name="Sharma A."/>
            <person name="Min X."/>
            <person name="Zheng Y."/>
            <person name="Lee H."/>
            <person name="Gurtowski J."/>
            <person name="Sedlazeck F.J."/>
            <person name="Harkess A."/>
            <person name="McKain M.R."/>
            <person name="Liao Z."/>
            <person name="Fang J."/>
            <person name="Liu J."/>
            <person name="Zhang X."/>
            <person name="Zhang Q."/>
            <person name="Hu W."/>
            <person name="Qin Y."/>
            <person name="Wang K."/>
            <person name="Chen L.Y."/>
            <person name="Shirley N."/>
            <person name="Lin Y.R."/>
            <person name="Liu L.Y."/>
            <person name="Hernandez A.G."/>
            <person name="Wright C.L."/>
            <person name="Bulone V."/>
            <person name="Tuskan G.A."/>
            <person name="Heath K."/>
            <person name="Zee F."/>
            <person name="Moore P.H."/>
            <person name="Sunkar R."/>
            <person name="Leebens-Mack J.H."/>
            <person name="Mockler T."/>
            <person name="Bennetzen J.L."/>
            <person name="Freeling M."/>
            <person name="Sankoff D."/>
            <person name="Paterson A.H."/>
            <person name="Zhu X."/>
            <person name="Yang X."/>
            <person name="Smith J.A."/>
            <person name="Cushman J.C."/>
            <person name="Paull R.E."/>
            <person name="Yu Q."/>
        </authorList>
    </citation>
    <scope>NUCLEOTIDE SEQUENCE [LARGE SCALE GENOMIC DNA]</scope>
    <source>
        <strain evidence="5">cv. F153</strain>
    </source>
</reference>
<dbReference type="SMART" id="SM00028">
    <property type="entry name" value="TPR"/>
    <property type="match status" value="2"/>
</dbReference>
<feature type="repeat" description="TPR" evidence="3">
    <location>
        <begin position="171"/>
        <end position="204"/>
    </location>
</feature>
<keyword evidence="2 3" id="KW-0802">TPR repeat</keyword>
<dbReference type="SUPFAM" id="SSF48452">
    <property type="entry name" value="TPR-like"/>
    <property type="match status" value="1"/>
</dbReference>
<accession>A0A6P5F7G6</accession>